<feature type="active site" description="Proton acceptor" evidence="15">
    <location>
        <position position="137"/>
    </location>
</feature>
<keyword evidence="18" id="KW-1185">Reference proteome</keyword>
<comment type="similarity">
    <text evidence="2 15">Belongs to the peptidase M20A family. DapE subfamily.</text>
</comment>
<keyword evidence="10 15" id="KW-0220">Diaminopimelate biosynthesis</keyword>
<reference evidence="17" key="1">
    <citation type="submission" date="2019-12" db="EMBL/GenBank/DDBJ databases">
        <title>Comparative genomics gives insights into the taxonomy of the Azoarcus-Aromatoleum group and reveals separate origins of nif in the plant-associated Azoarcus and non-plant-associated Aromatoleum sub-groups.</title>
        <authorList>
            <person name="Lafos M."/>
            <person name="Maluk M."/>
            <person name="Batista M."/>
            <person name="Junghare M."/>
            <person name="Carmona M."/>
            <person name="Faoro H."/>
            <person name="Cruz L.M."/>
            <person name="Battistoni F."/>
            <person name="De Souza E."/>
            <person name="Pedrosa F."/>
            <person name="Chen W.-M."/>
            <person name="Poole P.S."/>
            <person name="Dixon R.A."/>
            <person name="James E.K."/>
        </authorList>
    </citation>
    <scope>NUCLEOTIDE SEQUENCE</scope>
    <source>
        <strain evidence="17">NSC3</strain>
    </source>
</reference>
<feature type="domain" description="Peptidase M20 dimerisation" evidence="16">
    <location>
        <begin position="179"/>
        <end position="286"/>
    </location>
</feature>
<protein>
    <recommendedName>
        <fullName evidence="5 15">Succinyl-diaminopimelate desuccinylase</fullName>
        <shortName evidence="15">SDAP desuccinylase</shortName>
        <ecNumber evidence="4 15">3.5.1.18</ecNumber>
    </recommendedName>
    <alternativeName>
        <fullName evidence="13 15">N-succinyl-LL-2,6-diaminoheptanedioate amidohydrolase</fullName>
    </alternativeName>
</protein>
<name>A0A972F8G3_9RHOO</name>
<feature type="binding site" evidence="15">
    <location>
        <position position="103"/>
    </location>
    <ligand>
        <name>Zn(2+)</name>
        <dbReference type="ChEBI" id="CHEBI:29105"/>
        <label>2</label>
    </ligand>
</feature>
<dbReference type="CDD" id="cd03891">
    <property type="entry name" value="M20_DapE_proteobac"/>
    <property type="match status" value="1"/>
</dbReference>
<gene>
    <name evidence="15 17" type="primary">dapE</name>
    <name evidence="17" type="ORF">GPA21_13735</name>
</gene>
<keyword evidence="11 15" id="KW-0457">Lysine biosynthesis</keyword>
<evidence type="ECO:0000256" key="14">
    <source>
        <dbReference type="ARBA" id="ARBA00051301"/>
    </source>
</evidence>
<dbReference type="Proteomes" id="UP000599523">
    <property type="component" value="Unassembled WGS sequence"/>
</dbReference>
<accession>A0A972F8G3</accession>
<evidence type="ECO:0000256" key="11">
    <source>
        <dbReference type="ARBA" id="ARBA00023154"/>
    </source>
</evidence>
<evidence type="ECO:0000256" key="9">
    <source>
        <dbReference type="ARBA" id="ARBA00022833"/>
    </source>
</evidence>
<evidence type="ECO:0000256" key="12">
    <source>
        <dbReference type="ARBA" id="ARBA00023285"/>
    </source>
</evidence>
<dbReference type="Pfam" id="PF01546">
    <property type="entry name" value="Peptidase_M20"/>
    <property type="match status" value="1"/>
</dbReference>
<dbReference type="HAMAP" id="MF_01690">
    <property type="entry name" value="DapE"/>
    <property type="match status" value="1"/>
</dbReference>
<comment type="pathway">
    <text evidence="1 15">Amino-acid biosynthesis; L-lysine biosynthesis via DAP pathway; LL-2,6-diaminopimelate from (S)-tetrahydrodipicolinate (succinylase route): step 3/3.</text>
</comment>
<evidence type="ECO:0000256" key="10">
    <source>
        <dbReference type="ARBA" id="ARBA00022915"/>
    </source>
</evidence>
<dbReference type="InterPro" id="IPR011650">
    <property type="entry name" value="Peptidase_M20_dimer"/>
</dbReference>
<evidence type="ECO:0000313" key="18">
    <source>
        <dbReference type="Proteomes" id="UP000599523"/>
    </source>
</evidence>
<feature type="binding site" evidence="15">
    <location>
        <position position="70"/>
    </location>
    <ligand>
        <name>Zn(2+)</name>
        <dbReference type="ChEBI" id="CHEBI:29105"/>
        <label>1</label>
    </ligand>
</feature>
<proteinExistence type="inferred from homology"/>
<dbReference type="InterPro" id="IPR050072">
    <property type="entry name" value="Peptidase_M20A"/>
</dbReference>
<keyword evidence="8 15" id="KW-0378">Hydrolase</keyword>
<feature type="active site" evidence="15">
    <location>
        <position position="72"/>
    </location>
</feature>
<dbReference type="FunFam" id="3.30.70.360:FF:000011">
    <property type="entry name" value="Succinyl-diaminopimelate desuccinylase"/>
    <property type="match status" value="1"/>
</dbReference>
<keyword evidence="7 15" id="KW-0479">Metal-binding</keyword>
<dbReference type="NCBIfam" id="TIGR01246">
    <property type="entry name" value="dapE_proteo"/>
    <property type="match status" value="1"/>
</dbReference>
<comment type="catalytic activity">
    <reaction evidence="14 15">
        <text>N-succinyl-(2S,6S)-2,6-diaminopimelate + H2O = (2S,6S)-2,6-diaminopimelate + succinate</text>
        <dbReference type="Rhea" id="RHEA:22608"/>
        <dbReference type="ChEBI" id="CHEBI:15377"/>
        <dbReference type="ChEBI" id="CHEBI:30031"/>
        <dbReference type="ChEBI" id="CHEBI:57609"/>
        <dbReference type="ChEBI" id="CHEBI:58087"/>
        <dbReference type="EC" id="3.5.1.18"/>
    </reaction>
</comment>
<dbReference type="InterPro" id="IPR005941">
    <property type="entry name" value="DapE_proteobac"/>
</dbReference>
<dbReference type="Gene3D" id="3.30.70.360">
    <property type="match status" value="1"/>
</dbReference>
<evidence type="ECO:0000256" key="3">
    <source>
        <dbReference type="ARBA" id="ARBA00011738"/>
    </source>
</evidence>
<dbReference type="EC" id="3.5.1.18" evidence="4 15"/>
<evidence type="ECO:0000256" key="4">
    <source>
        <dbReference type="ARBA" id="ARBA00011921"/>
    </source>
</evidence>
<dbReference type="SUPFAM" id="SSF55031">
    <property type="entry name" value="Bacterial exopeptidase dimerisation domain"/>
    <property type="match status" value="1"/>
</dbReference>
<keyword evidence="12 15" id="KW-0170">Cobalt</keyword>
<dbReference type="PANTHER" id="PTHR43808:SF31">
    <property type="entry name" value="N-ACETYL-L-CITRULLINE DEACETYLASE"/>
    <property type="match status" value="1"/>
</dbReference>
<comment type="caution">
    <text evidence="17">The sequence shown here is derived from an EMBL/GenBank/DDBJ whole genome shotgun (WGS) entry which is preliminary data.</text>
</comment>
<keyword evidence="9 15" id="KW-0862">Zinc</keyword>
<evidence type="ECO:0000256" key="8">
    <source>
        <dbReference type="ARBA" id="ARBA00022801"/>
    </source>
</evidence>
<dbReference type="GO" id="GO:0019877">
    <property type="term" value="P:diaminopimelate biosynthetic process"/>
    <property type="evidence" value="ECO:0007669"/>
    <property type="project" value="UniProtKB-UniRule"/>
</dbReference>
<dbReference type="InterPro" id="IPR002933">
    <property type="entry name" value="Peptidase_M20"/>
</dbReference>
<evidence type="ECO:0000256" key="13">
    <source>
        <dbReference type="ARBA" id="ARBA00031891"/>
    </source>
</evidence>
<evidence type="ECO:0000256" key="5">
    <source>
        <dbReference type="ARBA" id="ARBA00022391"/>
    </source>
</evidence>
<feature type="binding site" evidence="15">
    <location>
        <position position="166"/>
    </location>
    <ligand>
        <name>Zn(2+)</name>
        <dbReference type="ChEBI" id="CHEBI:29105"/>
        <label>1</label>
    </ligand>
</feature>
<dbReference type="SUPFAM" id="SSF53187">
    <property type="entry name" value="Zn-dependent exopeptidases"/>
    <property type="match status" value="1"/>
</dbReference>
<dbReference type="AlphaFoldDB" id="A0A972F8G3"/>
<dbReference type="GO" id="GO:0008777">
    <property type="term" value="F:acetylornithine deacetylase activity"/>
    <property type="evidence" value="ECO:0007669"/>
    <property type="project" value="TreeGrafter"/>
</dbReference>
<dbReference type="Pfam" id="PF07687">
    <property type="entry name" value="M20_dimer"/>
    <property type="match status" value="1"/>
</dbReference>
<dbReference type="PANTHER" id="PTHR43808">
    <property type="entry name" value="ACETYLORNITHINE DEACETYLASE"/>
    <property type="match status" value="1"/>
</dbReference>
<dbReference type="EMBL" id="WTVM01000089">
    <property type="protein sequence ID" value="NMG04018.1"/>
    <property type="molecule type" value="Genomic_DNA"/>
</dbReference>
<evidence type="ECO:0000256" key="1">
    <source>
        <dbReference type="ARBA" id="ARBA00005130"/>
    </source>
</evidence>
<evidence type="ECO:0000256" key="7">
    <source>
        <dbReference type="ARBA" id="ARBA00022723"/>
    </source>
</evidence>
<evidence type="ECO:0000313" key="17">
    <source>
        <dbReference type="EMBL" id="NMG04018.1"/>
    </source>
</evidence>
<dbReference type="GO" id="GO:0008270">
    <property type="term" value="F:zinc ion binding"/>
    <property type="evidence" value="ECO:0007669"/>
    <property type="project" value="UniProtKB-UniRule"/>
</dbReference>
<evidence type="ECO:0000256" key="2">
    <source>
        <dbReference type="ARBA" id="ARBA00006746"/>
    </source>
</evidence>
<comment type="subunit">
    <text evidence="3 15">Homodimer.</text>
</comment>
<organism evidence="17 18">
    <name type="scientific">Azoarcus taiwanensis</name>
    <dbReference type="NCBI Taxonomy" id="666964"/>
    <lineage>
        <taxon>Bacteria</taxon>
        <taxon>Pseudomonadati</taxon>
        <taxon>Pseudomonadota</taxon>
        <taxon>Betaproteobacteria</taxon>
        <taxon>Rhodocyclales</taxon>
        <taxon>Zoogloeaceae</taxon>
        <taxon>Azoarcus</taxon>
    </lineage>
</organism>
<feature type="binding site" evidence="15">
    <location>
        <position position="138"/>
    </location>
    <ligand>
        <name>Zn(2+)</name>
        <dbReference type="ChEBI" id="CHEBI:29105"/>
        <label>2</label>
    </ligand>
</feature>
<evidence type="ECO:0000256" key="15">
    <source>
        <dbReference type="HAMAP-Rule" id="MF_01690"/>
    </source>
</evidence>
<feature type="binding site" evidence="15">
    <location>
        <position position="103"/>
    </location>
    <ligand>
        <name>Zn(2+)</name>
        <dbReference type="ChEBI" id="CHEBI:29105"/>
        <label>1</label>
    </ligand>
</feature>
<evidence type="ECO:0000256" key="6">
    <source>
        <dbReference type="ARBA" id="ARBA00022605"/>
    </source>
</evidence>
<sequence length="383" mass="41540">MTHIDSPTLALAKQLIERNSVTPDDAGCLDIISARLQKLGFELERIDAGGVANLWARRGDASPLLCFAGHTDVVPPGPAERWHSPPFVPSIRDGLLYGRGAADMKTSLAAFVTAIERFIENHPDHTGSIALLLTSDEEGVATHGTVKVVEALAARDERLDYCIVGEPTSVKHLGDMIKNGRRGSLSGTLTVRGQQGHVAYPHLARNPIHELAPALAELTTIRWDDGNEFFPPTTWQVSNIHAGTGANNVIPGECTVLFNFRFASVSSAESLKQRTHEVLDRHGLEYHIDWHLSGKPYLTGRGRLVEAVSGAIRDETGIVTELSTTGGTSDGRFIADICTEVVEFGPINATIHQVNECVSVEAIEPLSRIYERTLNALLKNGNQ</sequence>
<dbReference type="GO" id="GO:0009089">
    <property type="term" value="P:lysine biosynthetic process via diaminopimelate"/>
    <property type="evidence" value="ECO:0007669"/>
    <property type="project" value="UniProtKB-UniRule"/>
</dbReference>
<dbReference type="NCBIfam" id="NF009557">
    <property type="entry name" value="PRK13009.1"/>
    <property type="match status" value="1"/>
</dbReference>
<comment type="function">
    <text evidence="15">Catalyzes the hydrolysis of N-succinyl-L,L-diaminopimelic acid (SDAP), forming succinate and LL-2,6-diaminopimelate (DAP), an intermediate involved in the bacterial biosynthesis of lysine and meso-diaminopimelic acid, an essential component of bacterial cell walls.</text>
</comment>
<dbReference type="Gene3D" id="1.10.150.900">
    <property type="match status" value="1"/>
</dbReference>
<evidence type="ECO:0000259" key="16">
    <source>
        <dbReference type="Pfam" id="PF07687"/>
    </source>
</evidence>
<dbReference type="RefSeq" id="WP_168988713.1">
    <property type="nucleotide sequence ID" value="NZ_CAWPHM010000318.1"/>
</dbReference>
<dbReference type="InterPro" id="IPR036264">
    <property type="entry name" value="Bact_exopeptidase_dim_dom"/>
</dbReference>
<dbReference type="FunFam" id="3.40.630.10:FF:000005">
    <property type="entry name" value="Succinyl-diaminopimelate desuccinylase"/>
    <property type="match status" value="1"/>
</dbReference>
<dbReference type="GO" id="GO:0006526">
    <property type="term" value="P:L-arginine biosynthetic process"/>
    <property type="evidence" value="ECO:0007669"/>
    <property type="project" value="TreeGrafter"/>
</dbReference>
<dbReference type="GO" id="GO:0050897">
    <property type="term" value="F:cobalt ion binding"/>
    <property type="evidence" value="ECO:0007669"/>
    <property type="project" value="UniProtKB-UniRule"/>
</dbReference>
<dbReference type="Gene3D" id="3.40.630.10">
    <property type="entry name" value="Zn peptidases"/>
    <property type="match status" value="1"/>
</dbReference>
<dbReference type="GO" id="GO:0009014">
    <property type="term" value="F:succinyl-diaminopimelate desuccinylase activity"/>
    <property type="evidence" value="ECO:0007669"/>
    <property type="project" value="UniProtKB-UniRule"/>
</dbReference>
<comment type="cofactor">
    <cofactor evidence="15">
        <name>Zn(2+)</name>
        <dbReference type="ChEBI" id="CHEBI:29105"/>
    </cofactor>
    <cofactor evidence="15">
        <name>Co(2+)</name>
        <dbReference type="ChEBI" id="CHEBI:48828"/>
    </cofactor>
    <text evidence="15">Binds 2 Zn(2+) or Co(2+) ions per subunit.</text>
</comment>
<keyword evidence="6 15" id="KW-0028">Amino-acid biosynthesis</keyword>
<feature type="binding site" evidence="15">
    <location>
        <position position="352"/>
    </location>
    <ligand>
        <name>Zn(2+)</name>
        <dbReference type="ChEBI" id="CHEBI:29105"/>
        <label>2</label>
    </ligand>
</feature>